<name>A0A1J8PIE4_9AGAM</name>
<gene>
    <name evidence="1" type="ORF">AZE42_12574</name>
</gene>
<evidence type="ECO:0000313" key="2">
    <source>
        <dbReference type="Proteomes" id="UP000183567"/>
    </source>
</evidence>
<proteinExistence type="predicted"/>
<sequence length="226" mass="26094">MTSTSQLEQSMRELQVLDSNEMSNSEQLLPTKRRYRVRVCTTYMCLMLTILHFPIYDSKGTSISEQWVPAKHSLGRPQVVLARPPRDAGGYRQFFSFPITRDEIEYLGTMCFDQLRPGEKRDRMFIYQNSSNFIQRSLCLPFCAVSRGLADGKSDIPSDCITGPTSVWLLIVWRDGDDDDDCPTPGQIRALERKLKCPPRWWVDCHYPGNWEYVFMSLSNSIQLTS</sequence>
<dbReference type="Proteomes" id="UP000183567">
    <property type="component" value="Unassembled WGS sequence"/>
</dbReference>
<dbReference type="EMBL" id="LVVM01006624">
    <property type="protein sequence ID" value="OJA07579.1"/>
    <property type="molecule type" value="Genomic_DNA"/>
</dbReference>
<keyword evidence="2" id="KW-1185">Reference proteome</keyword>
<organism evidence="1 2">
    <name type="scientific">Rhizopogon vesiculosus</name>
    <dbReference type="NCBI Taxonomy" id="180088"/>
    <lineage>
        <taxon>Eukaryota</taxon>
        <taxon>Fungi</taxon>
        <taxon>Dikarya</taxon>
        <taxon>Basidiomycota</taxon>
        <taxon>Agaricomycotina</taxon>
        <taxon>Agaricomycetes</taxon>
        <taxon>Agaricomycetidae</taxon>
        <taxon>Boletales</taxon>
        <taxon>Suillineae</taxon>
        <taxon>Rhizopogonaceae</taxon>
        <taxon>Rhizopogon</taxon>
    </lineage>
</organism>
<protein>
    <submittedName>
        <fullName evidence="1">Uncharacterized protein</fullName>
    </submittedName>
</protein>
<dbReference type="AlphaFoldDB" id="A0A1J8PIE4"/>
<accession>A0A1J8PIE4</accession>
<reference evidence="1 2" key="1">
    <citation type="submission" date="2016-03" db="EMBL/GenBank/DDBJ databases">
        <title>Comparative genomics of the ectomycorrhizal sister species Rhizopogon vinicolor and Rhizopogon vesiculosus (Basidiomycota: Boletales) reveals a divergence of the mating type B locus.</title>
        <authorList>
            <person name="Mujic A.B."/>
            <person name="Kuo A."/>
            <person name="Tritt A."/>
            <person name="Lipzen A."/>
            <person name="Chen C."/>
            <person name="Johnson J."/>
            <person name="Sharma A."/>
            <person name="Barry K."/>
            <person name="Grigoriev I.V."/>
            <person name="Spatafora J.W."/>
        </authorList>
    </citation>
    <scope>NUCLEOTIDE SEQUENCE [LARGE SCALE GENOMIC DNA]</scope>
    <source>
        <strain evidence="1 2">AM-OR11-056</strain>
    </source>
</reference>
<dbReference type="OrthoDB" id="2606559at2759"/>
<evidence type="ECO:0000313" key="1">
    <source>
        <dbReference type="EMBL" id="OJA07579.1"/>
    </source>
</evidence>
<comment type="caution">
    <text evidence="1">The sequence shown here is derived from an EMBL/GenBank/DDBJ whole genome shotgun (WGS) entry which is preliminary data.</text>
</comment>